<dbReference type="Pfam" id="PF13521">
    <property type="entry name" value="AAA_28"/>
    <property type="match status" value="1"/>
</dbReference>
<protein>
    <submittedName>
        <fullName evidence="2">Predicted ATPase</fullName>
    </submittedName>
</protein>
<dbReference type="InterPro" id="IPR038727">
    <property type="entry name" value="NadR/Ttd14_AAA_dom"/>
</dbReference>
<dbReference type="Gene3D" id="3.40.50.300">
    <property type="entry name" value="P-loop containing nucleotide triphosphate hydrolases"/>
    <property type="match status" value="1"/>
</dbReference>
<feature type="domain" description="NadR/Ttd14 AAA" evidence="1">
    <location>
        <begin position="6"/>
        <end position="169"/>
    </location>
</feature>
<dbReference type="AlphaFoldDB" id="A0A1G8T1E6"/>
<dbReference type="OrthoDB" id="5638848at2"/>
<dbReference type="Proteomes" id="UP000199093">
    <property type="component" value="Unassembled WGS sequence"/>
</dbReference>
<keyword evidence="3" id="KW-1185">Reference proteome</keyword>
<accession>A0A1G8T1E6</accession>
<name>A0A1G8T1E6_9RHOB</name>
<sequence>MSARFFVITGGPGSGKTALISALARQGLATMPEAGRAIIRDQSRIGGSGWHGSDRRLFAELMLQWELRSWHEAQALEGPVLFDRGLPDVVGYLELYEGGAPGHMHRAAEQFRYHGTVFFAPPWRQIFAQDAERGQDFDEAVATSEALQRAYAAAGYKLRPLPLAPVAERARVVLDHIARATA</sequence>
<dbReference type="EMBL" id="FNEJ01000027">
    <property type="protein sequence ID" value="SDJ35281.1"/>
    <property type="molecule type" value="Genomic_DNA"/>
</dbReference>
<reference evidence="2 3" key="1">
    <citation type="submission" date="2016-10" db="EMBL/GenBank/DDBJ databases">
        <authorList>
            <person name="de Groot N.N."/>
        </authorList>
    </citation>
    <scope>NUCLEOTIDE SEQUENCE [LARGE SCALE GENOMIC DNA]</scope>
    <source>
        <strain evidence="2 3">DSM 26424</strain>
    </source>
</reference>
<organism evidence="2 3">
    <name type="scientific">Salipiger marinus</name>
    <dbReference type="NCBI Taxonomy" id="555512"/>
    <lineage>
        <taxon>Bacteria</taxon>
        <taxon>Pseudomonadati</taxon>
        <taxon>Pseudomonadota</taxon>
        <taxon>Alphaproteobacteria</taxon>
        <taxon>Rhodobacterales</taxon>
        <taxon>Roseobacteraceae</taxon>
        <taxon>Salipiger</taxon>
    </lineage>
</organism>
<evidence type="ECO:0000259" key="1">
    <source>
        <dbReference type="Pfam" id="PF13521"/>
    </source>
</evidence>
<dbReference type="SUPFAM" id="SSF52540">
    <property type="entry name" value="P-loop containing nucleoside triphosphate hydrolases"/>
    <property type="match status" value="1"/>
</dbReference>
<evidence type="ECO:0000313" key="2">
    <source>
        <dbReference type="EMBL" id="SDJ35281.1"/>
    </source>
</evidence>
<gene>
    <name evidence="2" type="ORF">SAMN04487993_102740</name>
</gene>
<proteinExistence type="predicted"/>
<evidence type="ECO:0000313" key="3">
    <source>
        <dbReference type="Proteomes" id="UP000199093"/>
    </source>
</evidence>
<dbReference type="InterPro" id="IPR027417">
    <property type="entry name" value="P-loop_NTPase"/>
</dbReference>
<dbReference type="RefSeq" id="WP_089851242.1">
    <property type="nucleotide sequence ID" value="NZ_FNEJ01000027.1"/>
</dbReference>
<dbReference type="STRING" id="555512.SAMN04487993_102740"/>